<dbReference type="Proteomes" id="UP000018208">
    <property type="component" value="Unassembled WGS sequence"/>
</dbReference>
<evidence type="ECO:0000313" key="3">
    <source>
        <dbReference type="EMBL" id="KAH0573857.1"/>
    </source>
</evidence>
<evidence type="ECO:0000313" key="2">
    <source>
        <dbReference type="EMBL" id="EST46470.1"/>
    </source>
</evidence>
<feature type="compositionally biased region" description="Gly residues" evidence="1">
    <location>
        <begin position="717"/>
        <end position="735"/>
    </location>
</feature>
<protein>
    <submittedName>
        <fullName evidence="3">Phosphorylase B kinase gamma catalytic chain</fullName>
    </submittedName>
</protein>
<dbReference type="EMBL" id="KI546074">
    <property type="protein sequence ID" value="EST46470.1"/>
    <property type="molecule type" value="Genomic_DNA"/>
</dbReference>
<keyword evidence="4" id="KW-1185">Reference proteome</keyword>
<reference evidence="2 3" key="1">
    <citation type="journal article" date="2014" name="PLoS Genet.">
        <title>The Genome of Spironucleus salmonicida Highlights a Fish Pathogen Adapted to Fluctuating Environments.</title>
        <authorList>
            <person name="Xu F."/>
            <person name="Jerlstrom-Hultqvist J."/>
            <person name="Einarsson E."/>
            <person name="Astvaldsson A."/>
            <person name="Svard S.G."/>
            <person name="Andersson J.O."/>
        </authorList>
    </citation>
    <scope>NUCLEOTIDE SEQUENCE</scope>
    <source>
        <strain evidence="3">ATCC 50377</strain>
    </source>
</reference>
<gene>
    <name evidence="2" type="ORF">SS50377_13552</name>
    <name evidence="3" type="ORF">SS50377_23792</name>
</gene>
<evidence type="ECO:0000256" key="1">
    <source>
        <dbReference type="SAM" id="MobiDB-lite"/>
    </source>
</evidence>
<keyword evidence="3" id="KW-0808">Transferase</keyword>
<sequence length="735" mass="82354">MANNLYWSLYDNDQQSQSIEQLVQQDNLEKLLEVKTLSFEIRSENPVILDYLVKTSTIRRLMKHMFSEKPSDHTERAIEIFANPDALRSVLQSILSTSDLLAIPFETLQKLTTSPTLTSTLAPPHINNAFLKLITAILASSKRVSALATYLTENLGYFKSWAQHIISQQISESLKVFLLDSKSRTDDINKQVQILCIKSNVFDLLSSFITNLEIPLEGVSNSSELLSNIISQQTPFLSEIVILKLNQISNFLFFSEIKNEQLLRLHYASNLVVCCVSFMIQKEVQLYHTYKDEIMKVNFETLQKRKEFQHQLLYTNQQVEIKNKQIENFPILKIQEIDDFEFKNLPVFAAFLDQFCSIQSRIRFLRNQAPPNLVGYGTFQMLHFIARILAISADAKTAVFKYFQNNKKQPQKSTKLDWFGQSEQAVEESVQIVQEGLFGQLQLSAHSGAGGPSSIPLGDTFCVSGVPLCISVVSVIKKFLQQNLLQEVISLFGAFEQNSNLHFIASRIIIPLAEFGDFETEISCFLIEKTDFMSLLRDKMTHFIPFKSRTSQQTYFITIARALLRLAVKLTDEAAVEEKQKFVQNKPSLIQNNVSAHVAAPQNLTALNKIISSGYGEINKCFVDFLTTNEIFIEFSKTCLEPEDEIPKTFGDARLAAEYTNVKKQKQKGKGVFDAGFGGFGGFGGGGDFFGGFGGEQQAGNGDGWGDFSGDPKKDGGAGGAAEGDGFGFGWGAFQ</sequence>
<feature type="region of interest" description="Disordered" evidence="1">
    <location>
        <begin position="701"/>
        <end position="735"/>
    </location>
</feature>
<organism evidence="2">
    <name type="scientific">Spironucleus salmonicida</name>
    <dbReference type="NCBI Taxonomy" id="348837"/>
    <lineage>
        <taxon>Eukaryota</taxon>
        <taxon>Metamonada</taxon>
        <taxon>Diplomonadida</taxon>
        <taxon>Hexamitidae</taxon>
        <taxon>Hexamitinae</taxon>
        <taxon>Spironucleus</taxon>
    </lineage>
</organism>
<dbReference type="GO" id="GO:0016301">
    <property type="term" value="F:kinase activity"/>
    <property type="evidence" value="ECO:0007669"/>
    <property type="project" value="UniProtKB-KW"/>
</dbReference>
<accession>V6LPD5</accession>
<name>V6LPD5_9EUKA</name>
<dbReference type="AlphaFoldDB" id="V6LPD5"/>
<dbReference type="OrthoDB" id="10250172at2759"/>
<evidence type="ECO:0000313" key="4">
    <source>
        <dbReference type="Proteomes" id="UP000018208"/>
    </source>
</evidence>
<keyword evidence="3" id="KW-0418">Kinase</keyword>
<proteinExistence type="predicted"/>
<dbReference type="VEuPathDB" id="GiardiaDB:SS50377_23792"/>
<reference evidence="3" key="2">
    <citation type="submission" date="2020-12" db="EMBL/GenBank/DDBJ databases">
        <title>New Spironucleus salmonicida genome in near-complete chromosomes.</title>
        <authorList>
            <person name="Xu F."/>
            <person name="Kurt Z."/>
            <person name="Jimenez-Gonzalez A."/>
            <person name="Astvaldsson A."/>
            <person name="Andersson J.O."/>
            <person name="Svard S.G."/>
        </authorList>
    </citation>
    <scope>NUCLEOTIDE SEQUENCE</scope>
    <source>
        <strain evidence="3">ATCC 50377</strain>
    </source>
</reference>
<dbReference type="EMBL" id="AUWU02000004">
    <property type="protein sequence ID" value="KAH0573857.1"/>
    <property type="molecule type" value="Genomic_DNA"/>
</dbReference>